<dbReference type="CDD" id="cd09274">
    <property type="entry name" value="RNase_HI_RT_Ty3"/>
    <property type="match status" value="1"/>
</dbReference>
<dbReference type="GO" id="GO:0003964">
    <property type="term" value="F:RNA-directed DNA polymerase activity"/>
    <property type="evidence" value="ECO:0007669"/>
    <property type="project" value="UniProtKB-KW"/>
</dbReference>
<feature type="domain" description="Reverse transcriptase" evidence="8">
    <location>
        <begin position="335"/>
        <end position="514"/>
    </location>
</feature>
<dbReference type="EMBL" id="CP144748">
    <property type="protein sequence ID" value="WVZ70922.1"/>
    <property type="molecule type" value="Genomic_DNA"/>
</dbReference>
<name>A0AAQ3TFX5_PASNO</name>
<evidence type="ECO:0000256" key="6">
    <source>
        <dbReference type="ARBA" id="ARBA00022801"/>
    </source>
</evidence>
<dbReference type="Gene3D" id="3.30.70.270">
    <property type="match status" value="2"/>
</dbReference>
<dbReference type="InterPro" id="IPR041373">
    <property type="entry name" value="RT_RNaseH"/>
</dbReference>
<keyword evidence="7" id="KW-0695">RNA-directed DNA polymerase</keyword>
<evidence type="ECO:0000256" key="7">
    <source>
        <dbReference type="ARBA" id="ARBA00022918"/>
    </source>
</evidence>
<dbReference type="Gene3D" id="3.10.20.370">
    <property type="match status" value="1"/>
</dbReference>
<dbReference type="InterPro" id="IPR021109">
    <property type="entry name" value="Peptidase_aspartic_dom_sf"/>
</dbReference>
<dbReference type="Pfam" id="PF17917">
    <property type="entry name" value="RT_RNaseH"/>
    <property type="match status" value="1"/>
</dbReference>
<reference evidence="9 10" key="1">
    <citation type="submission" date="2024-02" db="EMBL/GenBank/DDBJ databases">
        <title>High-quality chromosome-scale genome assembly of Pensacola bahiagrass (Paspalum notatum Flugge var. saurae).</title>
        <authorList>
            <person name="Vega J.M."/>
            <person name="Podio M."/>
            <person name="Orjuela J."/>
            <person name="Siena L.A."/>
            <person name="Pessino S.C."/>
            <person name="Combes M.C."/>
            <person name="Mariac C."/>
            <person name="Albertini E."/>
            <person name="Pupilli F."/>
            <person name="Ortiz J.P.A."/>
            <person name="Leblanc O."/>
        </authorList>
    </citation>
    <scope>NUCLEOTIDE SEQUENCE [LARGE SCALE GENOMIC DNA]</scope>
    <source>
        <strain evidence="9">R1</strain>
        <tissue evidence="9">Leaf</tissue>
    </source>
</reference>
<dbReference type="Proteomes" id="UP001341281">
    <property type="component" value="Chromosome 04"/>
</dbReference>
<dbReference type="Gene3D" id="2.40.70.10">
    <property type="entry name" value="Acid Proteases"/>
    <property type="match status" value="1"/>
</dbReference>
<keyword evidence="5" id="KW-0255">Endonuclease</keyword>
<evidence type="ECO:0000313" key="10">
    <source>
        <dbReference type="Proteomes" id="UP001341281"/>
    </source>
</evidence>
<proteinExistence type="predicted"/>
<dbReference type="GO" id="GO:0016787">
    <property type="term" value="F:hydrolase activity"/>
    <property type="evidence" value="ECO:0007669"/>
    <property type="project" value="UniProtKB-KW"/>
</dbReference>
<keyword evidence="4" id="KW-0540">Nuclease</keyword>
<dbReference type="InterPro" id="IPR043128">
    <property type="entry name" value="Rev_trsase/Diguanyl_cyclase"/>
</dbReference>
<evidence type="ECO:0000259" key="8">
    <source>
        <dbReference type="PROSITE" id="PS50878"/>
    </source>
</evidence>
<dbReference type="EC" id="2.7.7.49" evidence="1"/>
<keyword evidence="10" id="KW-1185">Reference proteome</keyword>
<organism evidence="9 10">
    <name type="scientific">Paspalum notatum var. saurae</name>
    <dbReference type="NCBI Taxonomy" id="547442"/>
    <lineage>
        <taxon>Eukaryota</taxon>
        <taxon>Viridiplantae</taxon>
        <taxon>Streptophyta</taxon>
        <taxon>Embryophyta</taxon>
        <taxon>Tracheophyta</taxon>
        <taxon>Spermatophyta</taxon>
        <taxon>Magnoliopsida</taxon>
        <taxon>Liliopsida</taxon>
        <taxon>Poales</taxon>
        <taxon>Poaceae</taxon>
        <taxon>PACMAD clade</taxon>
        <taxon>Panicoideae</taxon>
        <taxon>Andropogonodae</taxon>
        <taxon>Paspaleae</taxon>
        <taxon>Paspalinae</taxon>
        <taxon>Paspalum</taxon>
    </lineage>
</organism>
<evidence type="ECO:0000256" key="2">
    <source>
        <dbReference type="ARBA" id="ARBA00022679"/>
    </source>
</evidence>
<dbReference type="InterPro" id="IPR000477">
    <property type="entry name" value="RT_dom"/>
</dbReference>
<evidence type="ECO:0000313" key="9">
    <source>
        <dbReference type="EMBL" id="WVZ70922.1"/>
    </source>
</evidence>
<keyword evidence="6" id="KW-0378">Hydrolase</keyword>
<keyword evidence="3" id="KW-0548">Nucleotidyltransferase</keyword>
<dbReference type="SUPFAM" id="SSF56672">
    <property type="entry name" value="DNA/RNA polymerases"/>
    <property type="match status" value="1"/>
</dbReference>
<dbReference type="FunFam" id="3.30.70.270:FF:000020">
    <property type="entry name" value="Transposon Tf2-6 polyprotein-like Protein"/>
    <property type="match status" value="1"/>
</dbReference>
<sequence>MIRDCPNKRTLLIRDNGEYSSASDSEETQHAMFATDHAANEEVHVEPSDADRYESLVVQRVLSTQVAQPENNQRHTIFHTKGVVQERSIRIIIDSGSCNNLASTTLVEKLSLPTRKHPNSYHIQWLNDGGKIRVTRSVRVPFSLGSYSDYVDCDVVPMEACSLLLGRPWQYDTDSLHHGHSNHYSFMFKGQKIIIHPMTPDQILKDDLARATQNAKQLAPSPSTPVNAEIKLHAPVLLATRADFADLCDTHLPCYALVCSNMLVSLDDPLPLYIPPAVSNLLQEYADVFPKDLPPGLPPLRGIEHQIDLIPGAQLPNRAPYRTNPDETKEIRRQVRALLDKGYIPLVRFLVLLVPKKDGSWRMCVDRRTINNITIRYRYPIPRLDDMLDELSGAIIFTKIDLRSGYHQIRMKLGDEWKMAFKTKFGLYEWLVMPFGLTNAPSTFMRLMNEVLRPFVGLFVVVYFDDILIYSKTMEEHLEHLSVVFDALRTARLFGNMEKCTFCTQRVSFLGYVVTPQGIEVDSSKIDAIRDWPTPTTVTQIRSFLGFAGFYRRFVRDFSSIAAPLHELTKKGVPFAWGDSQAVAFNTLKDKLTHAPLLQLPDFNKVFELECDASGIGLGAVLLQGKPVAYFSEKLSGASLKYSTYDKELYALVRTLQTWQHYLWHREFIIHSDHEALKHIRTQTNLNRRHANWVEFIESFPYIIKHKNGKENVIADALSRRYTMLSQLDFKIFGLQTVKDQYANDADFKDALLHCMHGTPWGQFHM</sequence>
<evidence type="ECO:0000256" key="3">
    <source>
        <dbReference type="ARBA" id="ARBA00022695"/>
    </source>
</evidence>
<dbReference type="CDD" id="cd01647">
    <property type="entry name" value="RT_LTR"/>
    <property type="match status" value="1"/>
</dbReference>
<dbReference type="InterPro" id="IPR043502">
    <property type="entry name" value="DNA/RNA_pol_sf"/>
</dbReference>
<dbReference type="AlphaFoldDB" id="A0AAQ3TFX5"/>
<dbReference type="CDD" id="cd00303">
    <property type="entry name" value="retropepsin_like"/>
    <property type="match status" value="1"/>
</dbReference>
<evidence type="ECO:0000256" key="4">
    <source>
        <dbReference type="ARBA" id="ARBA00022722"/>
    </source>
</evidence>
<dbReference type="PANTHER" id="PTHR35046:SF9">
    <property type="entry name" value="RNA-DIRECTED DNA POLYMERASE"/>
    <property type="match status" value="1"/>
</dbReference>
<keyword evidence="2" id="KW-0808">Transferase</keyword>
<evidence type="ECO:0000256" key="5">
    <source>
        <dbReference type="ARBA" id="ARBA00022759"/>
    </source>
</evidence>
<dbReference type="GO" id="GO:0004519">
    <property type="term" value="F:endonuclease activity"/>
    <property type="evidence" value="ECO:0007669"/>
    <property type="project" value="UniProtKB-KW"/>
</dbReference>
<dbReference type="Pfam" id="PF00078">
    <property type="entry name" value="RVT_1"/>
    <property type="match status" value="1"/>
</dbReference>
<dbReference type="PROSITE" id="PS50878">
    <property type="entry name" value="RT_POL"/>
    <property type="match status" value="1"/>
</dbReference>
<gene>
    <name evidence="9" type="ORF">U9M48_019551</name>
</gene>
<dbReference type="PANTHER" id="PTHR35046">
    <property type="entry name" value="ZINC KNUCKLE (CCHC-TYPE) FAMILY PROTEIN"/>
    <property type="match status" value="1"/>
</dbReference>
<accession>A0AAQ3TFX5</accession>
<protein>
    <recommendedName>
        <fullName evidence="1">RNA-directed DNA polymerase</fullName>
        <ecNumber evidence="1">2.7.7.49</ecNumber>
    </recommendedName>
</protein>
<dbReference type="Gene3D" id="3.10.10.10">
    <property type="entry name" value="HIV Type 1 Reverse Transcriptase, subunit A, domain 1"/>
    <property type="match status" value="1"/>
</dbReference>
<evidence type="ECO:0000256" key="1">
    <source>
        <dbReference type="ARBA" id="ARBA00012493"/>
    </source>
</evidence>